<protein>
    <submittedName>
        <fullName evidence="6">Fido domain-containing protein</fullName>
    </submittedName>
</protein>
<dbReference type="PANTHER" id="PTHR13504">
    <property type="entry name" value="FIDO DOMAIN-CONTAINING PROTEIN DDB_G0283145"/>
    <property type="match status" value="1"/>
</dbReference>
<evidence type="ECO:0000259" key="5">
    <source>
        <dbReference type="PROSITE" id="PS51459"/>
    </source>
</evidence>
<sequence>MAAFNYLSVRTIFIHVSRHALATKKESDPMESTIETGRLSGNMKTVHRRSDSGLFPELRLEIGSGSSSPSGSPSSRPPSASSPMPQPIQQIGDLREDVFKTFSKGWPSWNGPDPREPKFTIRLAKQLREEAARQHFVEDPAKIIHTVRAGSQRSSSAKSAEAWESLEGALVQLVYSSNLIESAGNSLRVTINLCQAVFRGEAHVIRSRREIVQHAQALTFIIDHTVMNKEPWSEALILEAHRILYTSLDSDVEAGKYRTYKVAVKYEKPGQQRAKASQYMRAKVVPKYMKEMVENLNQDMQEAEKTGSIDPYTLAAHYHHQFVNIHPFGDGNGRMSRIILNAILLRYAGHVAEIGLDDNERDEYLRIATRASKVFHAENMEIDFHQHTRHFELAKFVLTKSKRNLERLWNWATSTNDGDEA</sequence>
<dbReference type="PANTHER" id="PTHR13504:SF38">
    <property type="entry name" value="FIDO DOMAIN-CONTAINING PROTEIN"/>
    <property type="match status" value="1"/>
</dbReference>
<feature type="domain" description="Fido" evidence="5">
    <location>
        <begin position="232"/>
        <end position="387"/>
    </location>
</feature>
<proteinExistence type="predicted"/>
<dbReference type="EMBL" id="JAUDZG010000003">
    <property type="protein sequence ID" value="KAK3306405.1"/>
    <property type="molecule type" value="Genomic_DNA"/>
</dbReference>
<gene>
    <name evidence="6" type="ORF">B0T15DRAFT_509788</name>
</gene>
<evidence type="ECO:0000256" key="2">
    <source>
        <dbReference type="PIRSR" id="PIRSR640198-2"/>
    </source>
</evidence>
<feature type="compositionally biased region" description="Low complexity" evidence="4">
    <location>
        <begin position="63"/>
        <end position="83"/>
    </location>
</feature>
<accession>A0AAJ0GV38</accession>
<evidence type="ECO:0000256" key="1">
    <source>
        <dbReference type="PIRSR" id="PIRSR640198-1"/>
    </source>
</evidence>
<dbReference type="Gene3D" id="1.10.3290.10">
    <property type="entry name" value="Fido-like domain"/>
    <property type="match status" value="1"/>
</dbReference>
<dbReference type="Pfam" id="PF02661">
    <property type="entry name" value="Fic"/>
    <property type="match status" value="1"/>
</dbReference>
<feature type="site" description="Important for autoinhibition of adenylyltransferase activity" evidence="3">
    <location>
        <position position="181"/>
    </location>
</feature>
<name>A0AAJ0GV38_9PEZI</name>
<dbReference type="RefSeq" id="XP_062722185.1">
    <property type="nucleotide sequence ID" value="XM_062867812.1"/>
</dbReference>
<keyword evidence="7" id="KW-1185">Reference proteome</keyword>
<dbReference type="PROSITE" id="PS51459">
    <property type="entry name" value="FIDO"/>
    <property type="match status" value="1"/>
</dbReference>
<keyword evidence="2" id="KW-0547">Nucleotide-binding</keyword>
<organism evidence="6 7">
    <name type="scientific">Chaetomium strumarium</name>
    <dbReference type="NCBI Taxonomy" id="1170767"/>
    <lineage>
        <taxon>Eukaryota</taxon>
        <taxon>Fungi</taxon>
        <taxon>Dikarya</taxon>
        <taxon>Ascomycota</taxon>
        <taxon>Pezizomycotina</taxon>
        <taxon>Sordariomycetes</taxon>
        <taxon>Sordariomycetidae</taxon>
        <taxon>Sordariales</taxon>
        <taxon>Chaetomiaceae</taxon>
        <taxon>Chaetomium</taxon>
    </lineage>
</organism>
<keyword evidence="2" id="KW-0067">ATP-binding</keyword>
<dbReference type="InterPro" id="IPR040198">
    <property type="entry name" value="Fido_containing"/>
</dbReference>
<reference evidence="6" key="2">
    <citation type="submission" date="2023-06" db="EMBL/GenBank/DDBJ databases">
        <authorList>
            <consortium name="Lawrence Berkeley National Laboratory"/>
            <person name="Mondo S.J."/>
            <person name="Hensen N."/>
            <person name="Bonometti L."/>
            <person name="Westerberg I."/>
            <person name="Brannstrom I.O."/>
            <person name="Guillou S."/>
            <person name="Cros-Aarteil S."/>
            <person name="Calhoun S."/>
            <person name="Haridas S."/>
            <person name="Kuo A."/>
            <person name="Pangilinan J."/>
            <person name="Riley R."/>
            <person name="Labutti K."/>
            <person name="Andreopoulos B."/>
            <person name="Lipzen A."/>
            <person name="Chen C."/>
            <person name="Yanf M."/>
            <person name="Daum C."/>
            <person name="Ng V."/>
            <person name="Clum A."/>
            <person name="Steindorff A."/>
            <person name="Ohm R."/>
            <person name="Martin F."/>
            <person name="Silar P."/>
            <person name="Natvig D."/>
            <person name="Lalanne C."/>
            <person name="Gautier V."/>
            <person name="Ament-Velasquez S.L."/>
            <person name="Kruys A."/>
            <person name="Hutchinson M.I."/>
            <person name="Powell A.J."/>
            <person name="Barry K."/>
            <person name="Miller A.N."/>
            <person name="Grigoriev I.V."/>
            <person name="Debuchy R."/>
            <person name="Gladieux P."/>
            <person name="Thoren M.H."/>
            <person name="Johannesson H."/>
        </authorList>
    </citation>
    <scope>NUCLEOTIDE SEQUENCE</scope>
    <source>
        <strain evidence="6">CBS 333.67</strain>
    </source>
</reference>
<evidence type="ECO:0000256" key="4">
    <source>
        <dbReference type="SAM" id="MobiDB-lite"/>
    </source>
</evidence>
<dbReference type="GO" id="GO:0005524">
    <property type="term" value="F:ATP binding"/>
    <property type="evidence" value="ECO:0007669"/>
    <property type="project" value="UniProtKB-KW"/>
</dbReference>
<dbReference type="Proteomes" id="UP001273166">
    <property type="component" value="Unassembled WGS sequence"/>
</dbReference>
<comment type="caution">
    <text evidence="6">The sequence shown here is derived from an EMBL/GenBank/DDBJ whole genome shotgun (WGS) entry which is preliminary data.</text>
</comment>
<dbReference type="GeneID" id="87886641"/>
<reference evidence="6" key="1">
    <citation type="journal article" date="2023" name="Mol. Phylogenet. Evol.">
        <title>Genome-scale phylogeny and comparative genomics of the fungal order Sordariales.</title>
        <authorList>
            <person name="Hensen N."/>
            <person name="Bonometti L."/>
            <person name="Westerberg I."/>
            <person name="Brannstrom I.O."/>
            <person name="Guillou S."/>
            <person name="Cros-Aarteil S."/>
            <person name="Calhoun S."/>
            <person name="Haridas S."/>
            <person name="Kuo A."/>
            <person name="Mondo S."/>
            <person name="Pangilinan J."/>
            <person name="Riley R."/>
            <person name="LaButti K."/>
            <person name="Andreopoulos B."/>
            <person name="Lipzen A."/>
            <person name="Chen C."/>
            <person name="Yan M."/>
            <person name="Daum C."/>
            <person name="Ng V."/>
            <person name="Clum A."/>
            <person name="Steindorff A."/>
            <person name="Ohm R.A."/>
            <person name="Martin F."/>
            <person name="Silar P."/>
            <person name="Natvig D.O."/>
            <person name="Lalanne C."/>
            <person name="Gautier V."/>
            <person name="Ament-Velasquez S.L."/>
            <person name="Kruys A."/>
            <person name="Hutchinson M.I."/>
            <person name="Powell A.J."/>
            <person name="Barry K."/>
            <person name="Miller A.N."/>
            <person name="Grigoriev I.V."/>
            <person name="Debuchy R."/>
            <person name="Gladieux P."/>
            <person name="Hiltunen Thoren M."/>
            <person name="Johannesson H."/>
        </authorList>
    </citation>
    <scope>NUCLEOTIDE SEQUENCE</scope>
    <source>
        <strain evidence="6">CBS 333.67</strain>
    </source>
</reference>
<dbReference type="AlphaFoldDB" id="A0AAJ0GV38"/>
<feature type="region of interest" description="Disordered" evidence="4">
    <location>
        <begin position="23"/>
        <end position="88"/>
    </location>
</feature>
<dbReference type="InterPro" id="IPR003812">
    <property type="entry name" value="Fido"/>
</dbReference>
<evidence type="ECO:0000313" key="6">
    <source>
        <dbReference type="EMBL" id="KAK3306405.1"/>
    </source>
</evidence>
<evidence type="ECO:0000313" key="7">
    <source>
        <dbReference type="Proteomes" id="UP001273166"/>
    </source>
</evidence>
<evidence type="ECO:0000256" key="3">
    <source>
        <dbReference type="PIRSR" id="PIRSR640198-3"/>
    </source>
</evidence>
<dbReference type="InterPro" id="IPR036597">
    <property type="entry name" value="Fido-like_dom_sf"/>
</dbReference>
<feature type="active site" evidence="1">
    <location>
        <position position="326"/>
    </location>
</feature>
<dbReference type="SUPFAM" id="SSF140931">
    <property type="entry name" value="Fic-like"/>
    <property type="match status" value="1"/>
</dbReference>
<feature type="binding site" evidence="2">
    <location>
        <begin position="330"/>
        <end position="337"/>
    </location>
    <ligand>
        <name>ATP</name>
        <dbReference type="ChEBI" id="CHEBI:30616"/>
    </ligand>
</feature>